<accession>A0A7J7JIV5</accession>
<evidence type="ECO:0000256" key="8">
    <source>
        <dbReference type="ARBA" id="ARBA00023136"/>
    </source>
</evidence>
<dbReference type="OrthoDB" id="5791097at2759"/>
<keyword evidence="7" id="KW-0406">Ion transport</keyword>
<proteinExistence type="inferred from homology"/>
<dbReference type="InterPro" id="IPR006667">
    <property type="entry name" value="SLC41_membr_dom"/>
</dbReference>
<dbReference type="FunFam" id="1.10.357.20:FF:000001">
    <property type="entry name" value="Solute carrier family 41 member 2"/>
    <property type="match status" value="1"/>
</dbReference>
<feature type="transmembrane region" description="Helical" evidence="10">
    <location>
        <begin position="364"/>
        <end position="383"/>
    </location>
</feature>
<dbReference type="InterPro" id="IPR045349">
    <property type="entry name" value="SLC41A1-3"/>
</dbReference>
<feature type="transmembrane region" description="Helical" evidence="10">
    <location>
        <begin position="50"/>
        <end position="72"/>
    </location>
</feature>
<evidence type="ECO:0000256" key="5">
    <source>
        <dbReference type="ARBA" id="ARBA00022842"/>
    </source>
</evidence>
<dbReference type="FunFam" id="1.10.357.20:FF:000002">
    <property type="entry name" value="Solute carrier family 41, member 2"/>
    <property type="match status" value="1"/>
</dbReference>
<feature type="transmembrane region" description="Helical" evidence="10">
    <location>
        <begin position="431"/>
        <end position="455"/>
    </location>
</feature>
<evidence type="ECO:0000256" key="3">
    <source>
        <dbReference type="ARBA" id="ARBA00022448"/>
    </source>
</evidence>
<keyword evidence="5" id="KW-0460">Magnesium</keyword>
<feature type="transmembrane region" description="Helical" evidence="10">
    <location>
        <begin position="272"/>
        <end position="290"/>
    </location>
</feature>
<dbReference type="GO" id="GO:0005886">
    <property type="term" value="C:plasma membrane"/>
    <property type="evidence" value="ECO:0007669"/>
    <property type="project" value="TreeGrafter"/>
</dbReference>
<sequence length="466" mass="50454">MAPNLAMDRKSTNGAEEEEDETETSFSTPLVANETHDNAVDIKPESSCRIGIQVFFPFIVAGFGTVGAGMVLDIVQHWPVFTEVSEIFILVPALLGLKGNLEMTLASRLSTQANLGILKTRKQMMRMISGNLVLVQAQALVVGFLAAIFAMVMGWIPQGKWNVQHGLLLCASSMLTASLASLVLGVLMICVVLCSKKLGINPDNVATPVAASLGDLTTLALLAALSKLVFMVVEAKHYWLAPLLMATLILLIPVFIYLAYKNEYVSEVVYTGWTPIIAAMAISCVGGLVLDMTVSDKKYHGMAVFQPVINGVGGNLVAVQASRLSTGLHSRASIGSLPADTPHICFNPLTFFCRKNMTSKTARVLLAMVIPGHLIFIYSIKFMKAGHTSITMNFVAIYCAAALLQVMVLLFICNFLVHWMWKMGDDPDNFAIPYLTALGDLLGTSLLALVFYTLYSIGDKDFDVGD</sequence>
<feature type="region of interest" description="Disordered" evidence="9">
    <location>
        <begin position="1"/>
        <end position="26"/>
    </location>
</feature>
<evidence type="ECO:0000256" key="4">
    <source>
        <dbReference type="ARBA" id="ARBA00022692"/>
    </source>
</evidence>
<dbReference type="PANTHER" id="PTHR16228">
    <property type="entry name" value="DIVALENT CATION TRANSPORTER SOLUTE CARRIER FAMILY 41"/>
    <property type="match status" value="1"/>
</dbReference>
<protein>
    <recommendedName>
        <fullName evidence="11">SLC41A/MgtE integral membrane domain-containing protein</fullName>
    </recommendedName>
</protein>
<feature type="domain" description="SLC41A/MgtE integral membrane" evidence="11">
    <location>
        <begin position="306"/>
        <end position="449"/>
    </location>
</feature>
<keyword evidence="3" id="KW-0813">Transport</keyword>
<evidence type="ECO:0000256" key="10">
    <source>
        <dbReference type="SAM" id="Phobius"/>
    </source>
</evidence>
<feature type="transmembrane region" description="Helical" evidence="10">
    <location>
        <begin position="395"/>
        <end position="419"/>
    </location>
</feature>
<keyword evidence="6 10" id="KW-1133">Transmembrane helix</keyword>
<comment type="subcellular location">
    <subcellularLocation>
        <location evidence="1">Membrane</location>
        <topology evidence="1">Multi-pass membrane protein</topology>
    </subcellularLocation>
</comment>
<feature type="domain" description="SLC41A/MgtE integral membrane" evidence="11">
    <location>
        <begin position="91"/>
        <end position="224"/>
    </location>
</feature>
<dbReference type="SUPFAM" id="SSF161093">
    <property type="entry name" value="MgtE membrane domain-like"/>
    <property type="match status" value="2"/>
</dbReference>
<reference evidence="12" key="1">
    <citation type="submission" date="2020-06" db="EMBL/GenBank/DDBJ databases">
        <title>Draft genome of Bugula neritina, a colonial animal packing powerful symbionts and potential medicines.</title>
        <authorList>
            <person name="Rayko M."/>
        </authorList>
    </citation>
    <scope>NUCLEOTIDE SEQUENCE [LARGE SCALE GENOMIC DNA]</scope>
    <source>
        <strain evidence="12">Kwan_BN1</strain>
    </source>
</reference>
<dbReference type="AlphaFoldDB" id="A0A7J7JIV5"/>
<keyword evidence="13" id="KW-1185">Reference proteome</keyword>
<feature type="transmembrane region" description="Helical" evidence="10">
    <location>
        <begin position="166"/>
        <end position="193"/>
    </location>
</feature>
<dbReference type="Pfam" id="PF01769">
    <property type="entry name" value="MgtE"/>
    <property type="match status" value="2"/>
</dbReference>
<keyword evidence="4 10" id="KW-0812">Transmembrane</keyword>
<gene>
    <name evidence="12" type="ORF">EB796_016004</name>
</gene>
<dbReference type="InterPro" id="IPR036739">
    <property type="entry name" value="SLC41_membr_dom_sf"/>
</dbReference>
<evidence type="ECO:0000313" key="12">
    <source>
        <dbReference type="EMBL" id="KAF6025753.1"/>
    </source>
</evidence>
<organism evidence="12 13">
    <name type="scientific">Bugula neritina</name>
    <name type="common">Brown bryozoan</name>
    <name type="synonym">Sertularia neritina</name>
    <dbReference type="NCBI Taxonomy" id="10212"/>
    <lineage>
        <taxon>Eukaryota</taxon>
        <taxon>Metazoa</taxon>
        <taxon>Spiralia</taxon>
        <taxon>Lophotrochozoa</taxon>
        <taxon>Bryozoa</taxon>
        <taxon>Gymnolaemata</taxon>
        <taxon>Cheilostomatida</taxon>
        <taxon>Flustrina</taxon>
        <taxon>Buguloidea</taxon>
        <taxon>Bugulidae</taxon>
        <taxon>Bugula</taxon>
    </lineage>
</organism>
<dbReference type="GO" id="GO:0008324">
    <property type="term" value="F:monoatomic cation transmembrane transporter activity"/>
    <property type="evidence" value="ECO:0007669"/>
    <property type="project" value="InterPro"/>
</dbReference>
<evidence type="ECO:0000256" key="1">
    <source>
        <dbReference type="ARBA" id="ARBA00004141"/>
    </source>
</evidence>
<keyword evidence="8 10" id="KW-0472">Membrane</keyword>
<evidence type="ECO:0000256" key="2">
    <source>
        <dbReference type="ARBA" id="ARBA00009749"/>
    </source>
</evidence>
<evidence type="ECO:0000259" key="11">
    <source>
        <dbReference type="Pfam" id="PF01769"/>
    </source>
</evidence>
<evidence type="ECO:0000256" key="6">
    <source>
        <dbReference type="ARBA" id="ARBA00022989"/>
    </source>
</evidence>
<dbReference type="PANTHER" id="PTHR16228:SF7">
    <property type="entry name" value="SLC41A_MGTE INTEGRAL MEMBRANE DOMAIN-CONTAINING PROTEIN"/>
    <property type="match status" value="1"/>
</dbReference>
<feature type="transmembrane region" description="Helical" evidence="10">
    <location>
        <begin position="238"/>
        <end position="260"/>
    </location>
</feature>
<comment type="similarity">
    <text evidence="2">Belongs to the SLC41A transporter family.</text>
</comment>
<name>A0A7J7JIV5_BUGNE</name>
<dbReference type="EMBL" id="VXIV02002437">
    <property type="protein sequence ID" value="KAF6025753.1"/>
    <property type="molecule type" value="Genomic_DNA"/>
</dbReference>
<evidence type="ECO:0000256" key="9">
    <source>
        <dbReference type="SAM" id="MobiDB-lite"/>
    </source>
</evidence>
<dbReference type="Gene3D" id="1.10.357.20">
    <property type="entry name" value="SLC41 divalent cation transporters, integral membrane domain"/>
    <property type="match status" value="2"/>
</dbReference>
<dbReference type="Proteomes" id="UP000593567">
    <property type="component" value="Unassembled WGS sequence"/>
</dbReference>
<feature type="transmembrane region" description="Helical" evidence="10">
    <location>
        <begin position="131"/>
        <end position="154"/>
    </location>
</feature>
<evidence type="ECO:0000313" key="13">
    <source>
        <dbReference type="Proteomes" id="UP000593567"/>
    </source>
</evidence>
<comment type="caution">
    <text evidence="12">The sequence shown here is derived from an EMBL/GenBank/DDBJ whole genome shotgun (WGS) entry which is preliminary data.</text>
</comment>
<evidence type="ECO:0000256" key="7">
    <source>
        <dbReference type="ARBA" id="ARBA00023065"/>
    </source>
</evidence>